<dbReference type="PROSITE" id="PS52050">
    <property type="entry name" value="WYL"/>
    <property type="match status" value="1"/>
</dbReference>
<dbReference type="Pfam" id="PF25583">
    <property type="entry name" value="WCX"/>
    <property type="match status" value="1"/>
</dbReference>
<dbReference type="InterPro" id="IPR051534">
    <property type="entry name" value="CBASS_pafABC_assoc_protein"/>
</dbReference>
<dbReference type="AlphaFoldDB" id="A0A2N0XAP3"/>
<feature type="domain" description="WCX" evidence="2">
    <location>
        <begin position="238"/>
        <end position="305"/>
    </location>
</feature>
<dbReference type="STRING" id="1121365.GCA_000375365_01679"/>
<name>A0A2N0XAP3_9CORY</name>
<dbReference type="PANTHER" id="PTHR34580">
    <property type="match status" value="1"/>
</dbReference>
<proteinExistence type="predicted"/>
<feature type="domain" description="WYL" evidence="1">
    <location>
        <begin position="148"/>
        <end position="205"/>
    </location>
</feature>
<accession>A0A2N0XAP3</accession>
<protein>
    <submittedName>
        <fullName evidence="3">WYL domain-containing protein</fullName>
    </submittedName>
</protein>
<dbReference type="InterPro" id="IPR026881">
    <property type="entry name" value="WYL_dom"/>
</dbReference>
<dbReference type="OrthoDB" id="3268930at2"/>
<dbReference type="PANTHER" id="PTHR34580:SF3">
    <property type="entry name" value="PROTEIN PAFB"/>
    <property type="match status" value="1"/>
</dbReference>
<dbReference type="EMBL" id="PJAF01000001">
    <property type="protein sequence ID" value="PKF69784.1"/>
    <property type="molecule type" value="Genomic_DNA"/>
</dbReference>
<dbReference type="Pfam" id="PF13280">
    <property type="entry name" value="WYL"/>
    <property type="match status" value="1"/>
</dbReference>
<evidence type="ECO:0000259" key="2">
    <source>
        <dbReference type="Pfam" id="PF25583"/>
    </source>
</evidence>
<gene>
    <name evidence="3" type="ORF">CXB45_00720</name>
</gene>
<evidence type="ECO:0000313" key="4">
    <source>
        <dbReference type="Proteomes" id="UP000233249"/>
    </source>
</evidence>
<evidence type="ECO:0000259" key="1">
    <source>
        <dbReference type="Pfam" id="PF13280"/>
    </source>
</evidence>
<organism evidence="3 4">
    <name type="scientific">Corynebacterium mastitidis</name>
    <dbReference type="NCBI Taxonomy" id="161890"/>
    <lineage>
        <taxon>Bacteria</taxon>
        <taxon>Bacillati</taxon>
        <taxon>Actinomycetota</taxon>
        <taxon>Actinomycetes</taxon>
        <taxon>Mycobacteriales</taxon>
        <taxon>Corynebacteriaceae</taxon>
        <taxon>Corynebacterium</taxon>
    </lineage>
</organism>
<reference evidence="3 4" key="1">
    <citation type="submission" date="2017-12" db="EMBL/GenBank/DDBJ databases">
        <title>Corynebacterium mastitidis 16-1433 Genome.</title>
        <authorList>
            <person name="Gulvik C.A."/>
        </authorList>
    </citation>
    <scope>NUCLEOTIDE SEQUENCE [LARGE SCALE GENOMIC DNA]</scope>
    <source>
        <strain evidence="3 4">16-1433</strain>
    </source>
</reference>
<comment type="caution">
    <text evidence="3">The sequence shown here is derived from an EMBL/GenBank/DDBJ whole genome shotgun (WGS) entry which is preliminary data.</text>
</comment>
<evidence type="ECO:0000313" key="3">
    <source>
        <dbReference type="EMBL" id="PKF69784.1"/>
    </source>
</evidence>
<dbReference type="Proteomes" id="UP000233249">
    <property type="component" value="Unassembled WGS sequence"/>
</dbReference>
<dbReference type="InterPro" id="IPR057727">
    <property type="entry name" value="WCX_dom"/>
</dbReference>
<sequence length="305" mass="33849">MMDRDVERLVNLTFALLDAARTGRPYLTGRWLRERVAGYSGVSEDTARKRFQRDVRTLAQAGVPIEVSDRDGTPGYRIRSDAYELEPVEFTPEEAAVLGVAGEMGRSGQLGAFARSGWTKIAAGGAERDLAASPLGLSGDWDRLSARTLATLVSAITRGRRLEFSYREGSRRAMDPWGIVNHRDRLYLVGYDLQRGQPRSFRLLRTSEFTDAGPREHEAQGRDLQAIVVEALERHRRLVDAKVRLRPGRAVELREAGEVEGDVVRLTAVDRDWLVRAVAACGPDAVLLEDDELRADVIALLKGAL</sequence>